<dbReference type="InterPro" id="IPR008928">
    <property type="entry name" value="6-hairpin_glycosidase_sf"/>
</dbReference>
<evidence type="ECO:0000256" key="1">
    <source>
        <dbReference type="ARBA" id="ARBA00001576"/>
    </source>
</evidence>
<feature type="chain" id="PRO_5040448563" description="Trehalase" evidence="8">
    <location>
        <begin position="35"/>
        <end position="579"/>
    </location>
</feature>
<reference evidence="9" key="1">
    <citation type="submission" date="2022-01" db="EMBL/GenBank/DDBJ databases">
        <authorList>
            <person name="King R."/>
        </authorList>
    </citation>
    <scope>NUCLEOTIDE SEQUENCE</scope>
</reference>
<proteinExistence type="inferred from homology"/>
<protein>
    <recommendedName>
        <fullName evidence="4 7">Trehalase</fullName>
        <ecNumber evidence="3 7">3.2.1.28</ecNumber>
    </recommendedName>
    <alternativeName>
        <fullName evidence="7">Alpha-trehalose glucohydrolase</fullName>
    </alternativeName>
</protein>
<dbReference type="Gene3D" id="1.50.10.10">
    <property type="match status" value="1"/>
</dbReference>
<dbReference type="PRINTS" id="PR00744">
    <property type="entry name" value="GLHYDRLASE37"/>
</dbReference>
<evidence type="ECO:0000256" key="6">
    <source>
        <dbReference type="ARBA" id="ARBA00023295"/>
    </source>
</evidence>
<keyword evidence="6 7" id="KW-0326">Glycosidase</keyword>
<dbReference type="InterPro" id="IPR012341">
    <property type="entry name" value="6hp_glycosidase-like_sf"/>
</dbReference>
<feature type="signal peptide" evidence="8">
    <location>
        <begin position="1"/>
        <end position="34"/>
    </location>
</feature>
<dbReference type="PROSITE" id="PS00928">
    <property type="entry name" value="TREHALASE_2"/>
    <property type="match status" value="1"/>
</dbReference>
<evidence type="ECO:0000256" key="5">
    <source>
        <dbReference type="ARBA" id="ARBA00022801"/>
    </source>
</evidence>
<dbReference type="OrthoDB" id="3542292at2759"/>
<dbReference type="Pfam" id="PF01204">
    <property type="entry name" value="Trehalase"/>
    <property type="match status" value="1"/>
</dbReference>
<organism evidence="9 10">
    <name type="scientific">Phyllotreta striolata</name>
    <name type="common">Striped flea beetle</name>
    <name type="synonym">Crioceris striolata</name>
    <dbReference type="NCBI Taxonomy" id="444603"/>
    <lineage>
        <taxon>Eukaryota</taxon>
        <taxon>Metazoa</taxon>
        <taxon>Ecdysozoa</taxon>
        <taxon>Arthropoda</taxon>
        <taxon>Hexapoda</taxon>
        <taxon>Insecta</taxon>
        <taxon>Pterygota</taxon>
        <taxon>Neoptera</taxon>
        <taxon>Endopterygota</taxon>
        <taxon>Coleoptera</taxon>
        <taxon>Polyphaga</taxon>
        <taxon>Cucujiformia</taxon>
        <taxon>Chrysomeloidea</taxon>
        <taxon>Chrysomelidae</taxon>
        <taxon>Galerucinae</taxon>
        <taxon>Alticini</taxon>
        <taxon>Phyllotreta</taxon>
    </lineage>
</organism>
<comment type="catalytic activity">
    <reaction evidence="1 7">
        <text>alpha,alpha-trehalose + H2O = alpha-D-glucose + beta-D-glucose</text>
        <dbReference type="Rhea" id="RHEA:32675"/>
        <dbReference type="ChEBI" id="CHEBI:15377"/>
        <dbReference type="ChEBI" id="CHEBI:15903"/>
        <dbReference type="ChEBI" id="CHEBI:16551"/>
        <dbReference type="ChEBI" id="CHEBI:17925"/>
        <dbReference type="EC" id="3.2.1.28"/>
    </reaction>
</comment>
<evidence type="ECO:0000256" key="8">
    <source>
        <dbReference type="SAM" id="SignalP"/>
    </source>
</evidence>
<dbReference type="EMBL" id="OU900100">
    <property type="protein sequence ID" value="CAG9863924.1"/>
    <property type="molecule type" value="Genomic_DNA"/>
</dbReference>
<name>A0A9N9XS46_PHYSR</name>
<keyword evidence="5 7" id="KW-0378">Hydrolase</keyword>
<evidence type="ECO:0000256" key="7">
    <source>
        <dbReference type="RuleBase" id="RU361180"/>
    </source>
</evidence>
<evidence type="ECO:0000256" key="4">
    <source>
        <dbReference type="ARBA" id="ARBA00019905"/>
    </source>
</evidence>
<keyword evidence="8" id="KW-0732">Signal</keyword>
<evidence type="ECO:0000256" key="3">
    <source>
        <dbReference type="ARBA" id="ARBA00012757"/>
    </source>
</evidence>
<dbReference type="InterPro" id="IPR018232">
    <property type="entry name" value="Glyco_hydro_37_CS"/>
</dbReference>
<dbReference type="PANTHER" id="PTHR23403">
    <property type="entry name" value="TREHALASE"/>
    <property type="match status" value="1"/>
</dbReference>
<dbReference type="EC" id="3.2.1.28" evidence="3 7"/>
<dbReference type="InterPro" id="IPR001661">
    <property type="entry name" value="Glyco_hydro_37"/>
</dbReference>
<dbReference type="PANTHER" id="PTHR23403:SF1">
    <property type="entry name" value="TREHALASE"/>
    <property type="match status" value="1"/>
</dbReference>
<dbReference type="SUPFAM" id="SSF48208">
    <property type="entry name" value="Six-hairpin glycosidases"/>
    <property type="match status" value="1"/>
</dbReference>
<comment type="similarity">
    <text evidence="2 7">Belongs to the glycosyl hydrolase 37 family.</text>
</comment>
<dbReference type="AlphaFoldDB" id="A0A9N9XS46"/>
<evidence type="ECO:0000256" key="2">
    <source>
        <dbReference type="ARBA" id="ARBA00005615"/>
    </source>
</evidence>
<dbReference type="GO" id="GO:0004555">
    <property type="term" value="F:alpha,alpha-trehalase activity"/>
    <property type="evidence" value="ECO:0007669"/>
    <property type="project" value="UniProtKB-EC"/>
</dbReference>
<dbReference type="Proteomes" id="UP001153712">
    <property type="component" value="Chromosome 7"/>
</dbReference>
<evidence type="ECO:0000313" key="9">
    <source>
        <dbReference type="EMBL" id="CAG9863924.1"/>
    </source>
</evidence>
<accession>A0A9N9XS46</accession>
<sequence length="579" mass="67628">MYNSIPSNLWKNDLNGNKLIIAVVFLAFLQECSSQNRQSCYSPVYCQGDLLHIIQSSKIFNDSKTFVDMAMIHPMNETLKHFQALMVETEDNPSREQISEFVFQNFKTIGELDEEFPRDFKKEPKIVKEISDPVVRQFTQKIIEIWPTLTRKVSYHVMDHPDTHSLIPVDHPFIIPGGRFKEYYYWDSYWILKGLLLSDMFETSRGLVLNLLSMVERYGFIPNGGRIYYLNRSQPPLISLMVADYVKFTKDFEFLVQNIGTLDKELHFWLDKRLVKISKDGKEYELAHYDSESDTPRPESYLEDIETCAEFETDEEKYECYTDLKSGAESGWDFTSRWLFEKDGEPSFDLHKISTRRNVPVDLNAFLFKAFKAVHKFHLILQNEEAARFWQEKMEKWREAIDAILWHEEDGTWYDYDRKLKKPRRYFWASNLTPLWAGAFPEDQRQQRGAKTVQYLNKIGITKLKGGVPSSLLPTGQQWDFPNAWSPYQNLIIIGLDKSKDPNAVELAKELAFKWVNSNIKAFHENKVMFEKYSAESSGSFGGGGEYQIQAGFGWSNGCVLELIHLYFRAKTRKFVGFA</sequence>
<evidence type="ECO:0000313" key="10">
    <source>
        <dbReference type="Proteomes" id="UP001153712"/>
    </source>
</evidence>
<keyword evidence="10" id="KW-1185">Reference proteome</keyword>
<dbReference type="GO" id="GO:0005993">
    <property type="term" value="P:trehalose catabolic process"/>
    <property type="evidence" value="ECO:0007669"/>
    <property type="project" value="TreeGrafter"/>
</dbReference>
<gene>
    <name evidence="9" type="ORF">PHYEVI_LOCUS10199</name>
</gene>
<dbReference type="PROSITE" id="PS00927">
    <property type="entry name" value="TREHALASE_1"/>
    <property type="match status" value="1"/>
</dbReference>